<reference evidence="1" key="1">
    <citation type="journal article" date="2020" name="Stud. Mycol.">
        <title>101 Dothideomycetes genomes: a test case for predicting lifestyles and emergence of pathogens.</title>
        <authorList>
            <person name="Haridas S."/>
            <person name="Albert R."/>
            <person name="Binder M."/>
            <person name="Bloem J."/>
            <person name="Labutti K."/>
            <person name="Salamov A."/>
            <person name="Andreopoulos B."/>
            <person name="Baker S."/>
            <person name="Barry K."/>
            <person name="Bills G."/>
            <person name="Bluhm B."/>
            <person name="Cannon C."/>
            <person name="Castanera R."/>
            <person name="Culley D."/>
            <person name="Daum C."/>
            <person name="Ezra D."/>
            <person name="Gonzalez J."/>
            <person name="Henrissat B."/>
            <person name="Kuo A."/>
            <person name="Liang C."/>
            <person name="Lipzen A."/>
            <person name="Lutzoni F."/>
            <person name="Magnuson J."/>
            <person name="Mondo S."/>
            <person name="Nolan M."/>
            <person name="Ohm R."/>
            <person name="Pangilinan J."/>
            <person name="Park H.-J."/>
            <person name="Ramirez L."/>
            <person name="Alfaro M."/>
            <person name="Sun H."/>
            <person name="Tritt A."/>
            <person name="Yoshinaga Y."/>
            <person name="Zwiers L.-H."/>
            <person name="Turgeon B."/>
            <person name="Goodwin S."/>
            <person name="Spatafora J."/>
            <person name="Crous P."/>
            <person name="Grigoriev I."/>
        </authorList>
    </citation>
    <scope>NUCLEOTIDE SEQUENCE</scope>
    <source>
        <strain evidence="1">ATCC 200398</strain>
    </source>
</reference>
<accession>A0ACB6Q8P7</accession>
<protein>
    <submittedName>
        <fullName evidence="1">Uncharacterized protein</fullName>
    </submittedName>
</protein>
<gene>
    <name evidence="1" type="ORF">BDR25DRAFT_247212</name>
</gene>
<dbReference type="EMBL" id="MU003558">
    <property type="protein sequence ID" value="KAF2462910.1"/>
    <property type="molecule type" value="Genomic_DNA"/>
</dbReference>
<proteinExistence type="predicted"/>
<sequence length="183" mass="21112">MDMTPRFGMVLDVIRQAGFQDFEEMIVAYYTSHFEWGSVPAMLQCVSRNRRLKAMLRELQRSSSQWPRWEARGLHESFSEATILLCLNEMQRMSQAPVVRPSQGETANLITGLEWLLRDQGCNSQNYSRTTNKWNSSAQVEAAPDSMPHLWALLTELIGVQSLYCDRIVRIVLAIILYARRVQ</sequence>
<keyword evidence="2" id="KW-1185">Reference proteome</keyword>
<evidence type="ECO:0000313" key="1">
    <source>
        <dbReference type="EMBL" id="KAF2462910.1"/>
    </source>
</evidence>
<organism evidence="1 2">
    <name type="scientific">Lindgomyces ingoldianus</name>
    <dbReference type="NCBI Taxonomy" id="673940"/>
    <lineage>
        <taxon>Eukaryota</taxon>
        <taxon>Fungi</taxon>
        <taxon>Dikarya</taxon>
        <taxon>Ascomycota</taxon>
        <taxon>Pezizomycotina</taxon>
        <taxon>Dothideomycetes</taxon>
        <taxon>Pleosporomycetidae</taxon>
        <taxon>Pleosporales</taxon>
        <taxon>Lindgomycetaceae</taxon>
        <taxon>Lindgomyces</taxon>
    </lineage>
</organism>
<comment type="caution">
    <text evidence="1">The sequence shown here is derived from an EMBL/GenBank/DDBJ whole genome shotgun (WGS) entry which is preliminary data.</text>
</comment>
<evidence type="ECO:0000313" key="2">
    <source>
        <dbReference type="Proteomes" id="UP000799755"/>
    </source>
</evidence>
<dbReference type="Proteomes" id="UP000799755">
    <property type="component" value="Unassembled WGS sequence"/>
</dbReference>
<name>A0ACB6Q8P7_9PLEO</name>